<dbReference type="RefSeq" id="WP_073135210.1">
    <property type="nucleotide sequence ID" value="NZ_FQWQ01000002.1"/>
</dbReference>
<organism evidence="1 2">
    <name type="scientific">Chryseolinea serpens</name>
    <dbReference type="NCBI Taxonomy" id="947013"/>
    <lineage>
        <taxon>Bacteria</taxon>
        <taxon>Pseudomonadati</taxon>
        <taxon>Bacteroidota</taxon>
        <taxon>Cytophagia</taxon>
        <taxon>Cytophagales</taxon>
        <taxon>Fulvivirgaceae</taxon>
        <taxon>Chryseolinea</taxon>
    </lineage>
</organism>
<proteinExistence type="predicted"/>
<protein>
    <recommendedName>
        <fullName evidence="3">DUF4304 domain-containing protein</fullName>
    </recommendedName>
</protein>
<reference evidence="1 2" key="1">
    <citation type="submission" date="2016-11" db="EMBL/GenBank/DDBJ databases">
        <authorList>
            <person name="Jaros S."/>
            <person name="Januszkiewicz K."/>
            <person name="Wedrychowicz H."/>
        </authorList>
    </citation>
    <scope>NUCLEOTIDE SEQUENCE [LARGE SCALE GENOMIC DNA]</scope>
    <source>
        <strain evidence="1 2">DSM 24574</strain>
    </source>
</reference>
<sequence length="221" mass="25456">MINLEHIFDEAGFTCRQSKVGYITVYAFTRETAGRKEKIYITHRDYSTSQNPNNNKFETPWVRVTFQRVEQVIAEVAGLSPDDLGTIHQHAFLEVGLPGLVLDKRLFNVNSESEENIFAGYLKEFYDKGARPFFERYTTLESVDEQISALPDEQLQSFITDSGGNMALHRALVIKVLTRNPGTIDYLSTWKKILFEDINDSTVKRMYDLLLKFADKLQIQE</sequence>
<accession>A0A1M5QI54</accession>
<dbReference type="STRING" id="947013.SAMN04488109_2817"/>
<gene>
    <name evidence="1" type="ORF">SAMN04488109_2817</name>
</gene>
<dbReference type="OrthoDB" id="1490230at2"/>
<evidence type="ECO:0000313" key="2">
    <source>
        <dbReference type="Proteomes" id="UP000184212"/>
    </source>
</evidence>
<evidence type="ECO:0008006" key="3">
    <source>
        <dbReference type="Google" id="ProtNLM"/>
    </source>
</evidence>
<dbReference type="AlphaFoldDB" id="A0A1M5QI54"/>
<keyword evidence="2" id="KW-1185">Reference proteome</keyword>
<dbReference type="EMBL" id="FQWQ01000002">
    <property type="protein sequence ID" value="SHH13480.1"/>
    <property type="molecule type" value="Genomic_DNA"/>
</dbReference>
<dbReference type="Proteomes" id="UP000184212">
    <property type="component" value="Unassembled WGS sequence"/>
</dbReference>
<evidence type="ECO:0000313" key="1">
    <source>
        <dbReference type="EMBL" id="SHH13480.1"/>
    </source>
</evidence>
<name>A0A1M5QI54_9BACT</name>